<dbReference type="Pfam" id="PF01186">
    <property type="entry name" value="Lysyl_oxidase"/>
    <property type="match status" value="1"/>
</dbReference>
<dbReference type="SUPFAM" id="SSF53300">
    <property type="entry name" value="vWA-like"/>
    <property type="match status" value="1"/>
</dbReference>
<protein>
    <submittedName>
        <fullName evidence="3">VWA domain-containing protein</fullName>
    </submittedName>
</protein>
<proteinExistence type="predicted"/>
<feature type="domain" description="VWFA" evidence="2">
    <location>
        <begin position="314"/>
        <end position="512"/>
    </location>
</feature>
<organism evidence="3 4">
    <name type="scientific">Allomesorhizobium camelthorni</name>
    <dbReference type="NCBI Taxonomy" id="475069"/>
    <lineage>
        <taxon>Bacteria</taxon>
        <taxon>Pseudomonadati</taxon>
        <taxon>Pseudomonadota</taxon>
        <taxon>Alphaproteobacteria</taxon>
        <taxon>Hyphomicrobiales</taxon>
        <taxon>Phyllobacteriaceae</taxon>
        <taxon>Allomesorhizobium</taxon>
    </lineage>
</organism>
<dbReference type="AlphaFoldDB" id="A0A6G4WPU6"/>
<dbReference type="EMBL" id="JAAKZF010000181">
    <property type="protein sequence ID" value="NGO56077.1"/>
    <property type="molecule type" value="Genomic_DNA"/>
</dbReference>
<comment type="caution">
    <text evidence="3">The sequence shown here is derived from an EMBL/GenBank/DDBJ whole genome shotgun (WGS) entry which is preliminary data.</text>
</comment>
<evidence type="ECO:0000313" key="3">
    <source>
        <dbReference type="EMBL" id="NGO56077.1"/>
    </source>
</evidence>
<dbReference type="InterPro" id="IPR001695">
    <property type="entry name" value="Lysyl_oxidase"/>
</dbReference>
<dbReference type="Gene3D" id="3.40.50.410">
    <property type="entry name" value="von Willebrand factor, type A domain"/>
    <property type="match status" value="1"/>
</dbReference>
<sequence>MGVNLVPIVRNFSIHTENFAAGSHDIDDGCVTQGMHRVMRFDFLTHNKGNADLAVGNPADHPDWYVMSASHGHYHLIDFNEFRLYDANGNPTATGAKQAFCLVDIERIDPGANPNPQFTDCNANQGVSAGWADLYNKALACQYIVIDGLPDGDYTVLSTTNAQHLFPEDTFDDNTICTGLHIAGNTVTEIDPPIGRQLLTSSVNFNDVPEGETTARAVIVEVKTCRSVTIRVQSGPMVNAGSAPGTVLERLGDIAVSVPETNKIVPRQLRLWISYKGTSAGDTGSGQVTISCDETGDTWTVPITANTIARPTVGVVMVLDQSGSMLWDSGLAPVGLPLRNDVLKFAAPHFVEVIQQNNGIGIVAFDHDSFDRMAVKKIGPAGAVDPVRGEAKAKIAAHTPNPNGSTSIGDGVERAHNNLQPVTDYDHKAIIVLTDGHENAAKFLDDVSSAINERVFAIGLGTAETINPVALTKLTNGTGGYLLLTGQIGTDNVFLLSKYYLQILAGVTNQNVVVDPEGYLTPGQKYRVPFVLNEADITSDVILLSMAPPTVFHFAVETPTGEIIDAAAAGALASVEFVTGANVAYYRLTLPVVINGHGSSAGTWNAILSVDDTGYKRYLATLDKDPVTLKEVRTHGVRYSVSVHSLSSLRMNARVIQSSNEPGATMTIRTLLTEYGLPVDHRAIVHVDVEWPDHTHQMLALTEIEPGVFETSTLATLPGVYRMCVRAHGATMRSKPFTREQLLTGAVWKGGDNPAPTSGTDPQIRDEQLCHLLECLLGSKALEEFLTASHIDARLLQECLERFCRERTASVTEAPSREKVEVRRAPAAGSKTPTQKPKRKK</sequence>
<feature type="region of interest" description="Disordered" evidence="1">
    <location>
        <begin position="809"/>
        <end position="841"/>
    </location>
</feature>
<dbReference type="SMART" id="SM00327">
    <property type="entry name" value="VWA"/>
    <property type="match status" value="1"/>
</dbReference>
<dbReference type="InterPro" id="IPR002035">
    <property type="entry name" value="VWF_A"/>
</dbReference>
<dbReference type="PANTHER" id="PTHR10579:SF43">
    <property type="entry name" value="ZINC FINGER (C3HC4-TYPE RING FINGER) FAMILY PROTEIN"/>
    <property type="match status" value="1"/>
</dbReference>
<dbReference type="PANTHER" id="PTHR10579">
    <property type="entry name" value="CALCIUM-ACTIVATED CHLORIDE CHANNEL REGULATOR"/>
    <property type="match status" value="1"/>
</dbReference>
<evidence type="ECO:0000313" key="4">
    <source>
        <dbReference type="Proteomes" id="UP001642900"/>
    </source>
</evidence>
<evidence type="ECO:0000256" key="1">
    <source>
        <dbReference type="SAM" id="MobiDB-lite"/>
    </source>
</evidence>
<keyword evidence="4" id="KW-1185">Reference proteome</keyword>
<dbReference type="GO" id="GO:0005507">
    <property type="term" value="F:copper ion binding"/>
    <property type="evidence" value="ECO:0007669"/>
    <property type="project" value="InterPro"/>
</dbReference>
<reference evidence="3 4" key="1">
    <citation type="submission" date="2020-02" db="EMBL/GenBank/DDBJ databases">
        <title>Genome sequence of strain CCNWXJ40-4.</title>
        <authorList>
            <person name="Gao J."/>
            <person name="Sun J."/>
        </authorList>
    </citation>
    <scope>NUCLEOTIDE SEQUENCE [LARGE SCALE GENOMIC DNA]</scope>
    <source>
        <strain evidence="3 4">CCNWXJ 40-4</strain>
    </source>
</reference>
<dbReference type="RefSeq" id="WP_165034404.1">
    <property type="nucleotide sequence ID" value="NZ_JAAKZF010000181.1"/>
</dbReference>
<dbReference type="GO" id="GO:0016641">
    <property type="term" value="F:oxidoreductase activity, acting on the CH-NH2 group of donors, oxygen as acceptor"/>
    <property type="evidence" value="ECO:0007669"/>
    <property type="project" value="InterPro"/>
</dbReference>
<evidence type="ECO:0000259" key="2">
    <source>
        <dbReference type="PROSITE" id="PS50234"/>
    </source>
</evidence>
<accession>A0A6G4WPU6</accession>
<gene>
    <name evidence="3" type="ORF">G6N73_34765</name>
</gene>
<dbReference type="PROSITE" id="PS50234">
    <property type="entry name" value="VWFA"/>
    <property type="match status" value="1"/>
</dbReference>
<dbReference type="InterPro" id="IPR051266">
    <property type="entry name" value="CLCR"/>
</dbReference>
<dbReference type="InterPro" id="IPR036465">
    <property type="entry name" value="vWFA_dom_sf"/>
</dbReference>
<feature type="compositionally biased region" description="Basic and acidic residues" evidence="1">
    <location>
        <begin position="815"/>
        <end position="824"/>
    </location>
</feature>
<name>A0A6G4WPU6_9HYPH</name>
<dbReference type="Proteomes" id="UP001642900">
    <property type="component" value="Unassembled WGS sequence"/>
</dbReference>
<dbReference type="CDD" id="cd00198">
    <property type="entry name" value="vWFA"/>
    <property type="match status" value="1"/>
</dbReference>